<reference evidence="1 2" key="1">
    <citation type="submission" date="2024-10" db="EMBL/GenBank/DDBJ databases">
        <authorList>
            <person name="Kim D."/>
        </authorList>
    </citation>
    <scope>NUCLEOTIDE SEQUENCE [LARGE SCALE GENOMIC DNA]</scope>
    <source>
        <strain evidence="1">Taebaek</strain>
    </source>
</reference>
<evidence type="ECO:0000313" key="2">
    <source>
        <dbReference type="Proteomes" id="UP001620645"/>
    </source>
</evidence>
<organism evidence="1 2">
    <name type="scientific">Heterodera schachtii</name>
    <name type="common">Sugarbeet cyst nematode worm</name>
    <name type="synonym">Tylenchus schachtii</name>
    <dbReference type="NCBI Taxonomy" id="97005"/>
    <lineage>
        <taxon>Eukaryota</taxon>
        <taxon>Metazoa</taxon>
        <taxon>Ecdysozoa</taxon>
        <taxon>Nematoda</taxon>
        <taxon>Chromadorea</taxon>
        <taxon>Rhabditida</taxon>
        <taxon>Tylenchina</taxon>
        <taxon>Tylenchomorpha</taxon>
        <taxon>Tylenchoidea</taxon>
        <taxon>Heteroderidae</taxon>
        <taxon>Heteroderinae</taxon>
        <taxon>Heterodera</taxon>
    </lineage>
</organism>
<accession>A0ABD2J5A7</accession>
<keyword evidence="2" id="KW-1185">Reference proteome</keyword>
<evidence type="ECO:0000313" key="1">
    <source>
        <dbReference type="EMBL" id="KAL3085380.1"/>
    </source>
</evidence>
<dbReference type="Proteomes" id="UP001620645">
    <property type="component" value="Unassembled WGS sequence"/>
</dbReference>
<gene>
    <name evidence="1" type="ORF">niasHS_010449</name>
</gene>
<protein>
    <submittedName>
        <fullName evidence="1">Uncharacterized protein</fullName>
    </submittedName>
</protein>
<dbReference type="SUPFAM" id="SSF109604">
    <property type="entry name" value="HD-domain/PDEase-like"/>
    <property type="match status" value="1"/>
</dbReference>
<comment type="caution">
    <text evidence="1">The sequence shown here is derived from an EMBL/GenBank/DDBJ whole genome shotgun (WGS) entry which is preliminary data.</text>
</comment>
<proteinExistence type="predicted"/>
<sequence>MVNVTDGQDRWLLLSLHNDYGRFGIPSPDSFHSEFNQFHFVPRPIGGADVYVEASLSMFKSLGFIDRYRIRRQTLARFLLMVQKGTEAAVSLLSRSSMSNGTRMSLWGHCHSTTIKHLNQQKHRLHPQQLQQLPHQQSTIIFKSVPITPPTPKITPWPWHSTNTKNNTLVMAIDRERVDAGGGHCADYLVLLLPSKMFSLCPRNWTSNTQKAHERGAAEGARVGVEQAR</sequence>
<name>A0ABD2J5A7_HETSC</name>
<dbReference type="EMBL" id="JBICCN010000232">
    <property type="protein sequence ID" value="KAL3085380.1"/>
    <property type="molecule type" value="Genomic_DNA"/>
</dbReference>
<dbReference type="AlphaFoldDB" id="A0ABD2J5A7"/>